<proteinExistence type="predicted"/>
<reference evidence="2 3" key="1">
    <citation type="submission" date="2019-01" db="EMBL/GenBank/DDBJ databases">
        <title>Bacillus sp. M5HDSG1-1, whole genome shotgun sequence.</title>
        <authorList>
            <person name="Tuo L."/>
        </authorList>
    </citation>
    <scope>NUCLEOTIDE SEQUENCE [LARGE SCALE GENOMIC DNA]</scope>
    <source>
        <strain evidence="2 3">M5HDSG1-1</strain>
    </source>
</reference>
<name>A0A3S2UC48_9BACI</name>
<dbReference type="AlphaFoldDB" id="A0A3S2UC48"/>
<dbReference type="InterPro" id="IPR009057">
    <property type="entry name" value="Homeodomain-like_sf"/>
</dbReference>
<dbReference type="Pfam" id="PF01418">
    <property type="entry name" value="HTH_6"/>
    <property type="match status" value="1"/>
</dbReference>
<dbReference type="PROSITE" id="PS51071">
    <property type="entry name" value="HTH_RPIR"/>
    <property type="match status" value="1"/>
</dbReference>
<accession>A0A3S2UC48</accession>
<dbReference type="Gene3D" id="3.40.50.10490">
    <property type="entry name" value="Glucose-6-phosphate isomerase like protein, domain 1"/>
    <property type="match status" value="1"/>
</dbReference>
<dbReference type="GO" id="GO:0097367">
    <property type="term" value="F:carbohydrate derivative binding"/>
    <property type="evidence" value="ECO:0007669"/>
    <property type="project" value="InterPro"/>
</dbReference>
<dbReference type="RefSeq" id="WP_127734425.1">
    <property type="nucleotide sequence ID" value="NZ_CAJCKN010000169.1"/>
</dbReference>
<dbReference type="Proteomes" id="UP000288024">
    <property type="component" value="Unassembled WGS sequence"/>
</dbReference>
<comment type="caution">
    <text evidence="2">The sequence shown here is derived from an EMBL/GenBank/DDBJ whole genome shotgun (WGS) entry which is preliminary data.</text>
</comment>
<evidence type="ECO:0000313" key="3">
    <source>
        <dbReference type="Proteomes" id="UP000288024"/>
    </source>
</evidence>
<dbReference type="SUPFAM" id="SSF46689">
    <property type="entry name" value="Homeodomain-like"/>
    <property type="match status" value="1"/>
</dbReference>
<dbReference type="InterPro" id="IPR036388">
    <property type="entry name" value="WH-like_DNA-bd_sf"/>
</dbReference>
<dbReference type="PANTHER" id="PTHR30514">
    <property type="entry name" value="GLUCOKINASE"/>
    <property type="match status" value="1"/>
</dbReference>
<dbReference type="Gene3D" id="1.10.10.10">
    <property type="entry name" value="Winged helix-like DNA-binding domain superfamily/Winged helix DNA-binding domain"/>
    <property type="match status" value="1"/>
</dbReference>
<dbReference type="InterPro" id="IPR046348">
    <property type="entry name" value="SIS_dom_sf"/>
</dbReference>
<dbReference type="GO" id="GO:0003700">
    <property type="term" value="F:DNA-binding transcription factor activity"/>
    <property type="evidence" value="ECO:0007669"/>
    <property type="project" value="InterPro"/>
</dbReference>
<evidence type="ECO:0000313" key="2">
    <source>
        <dbReference type="EMBL" id="RVT67017.1"/>
    </source>
</evidence>
<dbReference type="GO" id="GO:0003677">
    <property type="term" value="F:DNA binding"/>
    <property type="evidence" value="ECO:0007669"/>
    <property type="project" value="InterPro"/>
</dbReference>
<dbReference type="EMBL" id="RZTZ01000001">
    <property type="protein sequence ID" value="RVT67017.1"/>
    <property type="molecule type" value="Genomic_DNA"/>
</dbReference>
<protein>
    <submittedName>
        <fullName evidence="2">MurR/RpiR family transcriptional regulator</fullName>
    </submittedName>
</protein>
<gene>
    <name evidence="2" type="ORF">EM808_00625</name>
</gene>
<dbReference type="InterPro" id="IPR047640">
    <property type="entry name" value="RpiR-like"/>
</dbReference>
<dbReference type="SUPFAM" id="SSF53697">
    <property type="entry name" value="SIS domain"/>
    <property type="match status" value="1"/>
</dbReference>
<dbReference type="GO" id="GO:1901135">
    <property type="term" value="P:carbohydrate derivative metabolic process"/>
    <property type="evidence" value="ECO:0007669"/>
    <property type="project" value="InterPro"/>
</dbReference>
<feature type="domain" description="HTH rpiR-type" evidence="1">
    <location>
        <begin position="6"/>
        <end position="80"/>
    </location>
</feature>
<sequence>MEQLIYTLLAYINNSLNKDINYHVAKGLLEHIHELESFSLESAAEACHVAPSTINRFCKRIGFRNFSSMRNSVNIPVGASLHEANNTPLHTNELFMQLNENLAIIDQIPTEQIDRIVQRIKKSNRIIILGFEKYQVQAMELQKKLLLLGKLSECGTNFFKQMDALTELDEDDLIITISIQGNILSSYFPFIEKFKAAKGQKLLITFSGELGKLAVFDEIIQCGKIENSSVSSYTLLRLFDVLFYRY</sequence>
<dbReference type="PANTHER" id="PTHR30514:SF1">
    <property type="entry name" value="HTH-TYPE TRANSCRIPTIONAL REGULATOR HEXR-RELATED"/>
    <property type="match status" value="1"/>
</dbReference>
<organism evidence="2 3">
    <name type="scientific">Niallia taxi</name>
    <dbReference type="NCBI Taxonomy" id="2499688"/>
    <lineage>
        <taxon>Bacteria</taxon>
        <taxon>Bacillati</taxon>
        <taxon>Bacillota</taxon>
        <taxon>Bacilli</taxon>
        <taxon>Bacillales</taxon>
        <taxon>Bacillaceae</taxon>
        <taxon>Niallia</taxon>
    </lineage>
</organism>
<dbReference type="InterPro" id="IPR000281">
    <property type="entry name" value="HTH_RpiR"/>
</dbReference>
<dbReference type="GeneID" id="87619426"/>
<keyword evidence="3" id="KW-1185">Reference proteome</keyword>
<evidence type="ECO:0000259" key="1">
    <source>
        <dbReference type="PROSITE" id="PS51071"/>
    </source>
</evidence>